<dbReference type="PROSITE" id="PS51257">
    <property type="entry name" value="PROKAR_LIPOPROTEIN"/>
    <property type="match status" value="1"/>
</dbReference>
<proteinExistence type="predicted"/>
<dbReference type="SMART" id="SM00320">
    <property type="entry name" value="WD40"/>
    <property type="match status" value="4"/>
</dbReference>
<gene>
    <name evidence="1" type="ORF">N476_03240</name>
</gene>
<dbReference type="PANTHER" id="PTHR19879">
    <property type="entry name" value="TRANSCRIPTION INITIATION FACTOR TFIID"/>
    <property type="match status" value="1"/>
</dbReference>
<evidence type="ECO:0000313" key="2">
    <source>
        <dbReference type="Proteomes" id="UP000076503"/>
    </source>
</evidence>
<dbReference type="RefSeq" id="WP_063363611.1">
    <property type="nucleotide sequence ID" value="NZ_AUXZ01000119.1"/>
</dbReference>
<protein>
    <submittedName>
        <fullName evidence="1">Uncharacterized protein</fullName>
    </submittedName>
</protein>
<dbReference type="InterPro" id="IPR011047">
    <property type="entry name" value="Quinoprotein_ADH-like_sf"/>
</dbReference>
<sequence length="332" mass="37399">MFKNIINIFVAYALLVVFVGCDKVDKNHQSDFYQVSQAPIDHGVFSARGDFLAFVSQDQIIVADAQGGGTMAQFALSDIQVTDIALSVDNRLLAASFMTYVVVWDLVKQEKLGQFKVVGESEYAKTSKVAIYDNPMILLIGMTDGSVNVIDFKNKLTKRVKHHDAKISFLTLGPQRQLLLSAGHDGLVNISDARTLQPKFEHKLSKRVTSLAYNLEQNLLFISDSMNEQWVFKPFSTQDYSIKLAYRERFRWFRASAISPDGQYLATGSSKFWWTLWHVKTGQEIDAFAIQAVTSTAMILDMHIDRANKLVTLSSDGIVEYWEINTLINSTD</sequence>
<dbReference type="Gene3D" id="2.130.10.10">
    <property type="entry name" value="YVTN repeat-like/Quinoprotein amine dehydrogenase"/>
    <property type="match status" value="3"/>
</dbReference>
<dbReference type="InterPro" id="IPR015943">
    <property type="entry name" value="WD40/YVTN_repeat-like_dom_sf"/>
</dbReference>
<dbReference type="SUPFAM" id="SSF50998">
    <property type="entry name" value="Quinoprotein alcohol dehydrogenase-like"/>
    <property type="match status" value="1"/>
</dbReference>
<name>A0A167B4F9_9GAMM</name>
<evidence type="ECO:0000313" key="1">
    <source>
        <dbReference type="EMBL" id="KZN46150.1"/>
    </source>
</evidence>
<reference evidence="1 2" key="1">
    <citation type="submission" date="2013-07" db="EMBL/GenBank/DDBJ databases">
        <title>Comparative Genomic and Metabolomic Analysis of Twelve Strains of Pseudoalteromonas luteoviolacea.</title>
        <authorList>
            <person name="Vynne N.G."/>
            <person name="Mansson M."/>
            <person name="Gram L."/>
        </authorList>
    </citation>
    <scope>NUCLEOTIDE SEQUENCE [LARGE SCALE GENOMIC DNA]</scope>
    <source>
        <strain evidence="1 2">H33</strain>
    </source>
</reference>
<dbReference type="PATRIC" id="fig|1365251.3.peg.4424"/>
<dbReference type="EMBL" id="AUXZ01000119">
    <property type="protein sequence ID" value="KZN46150.1"/>
    <property type="molecule type" value="Genomic_DNA"/>
</dbReference>
<dbReference type="Pfam" id="PF00400">
    <property type="entry name" value="WD40"/>
    <property type="match status" value="1"/>
</dbReference>
<dbReference type="AlphaFoldDB" id="A0A167B4F9"/>
<dbReference type="Proteomes" id="UP000076503">
    <property type="component" value="Unassembled WGS sequence"/>
</dbReference>
<organism evidence="1 2">
    <name type="scientific">Pseudoalteromonas luteoviolacea H33</name>
    <dbReference type="NCBI Taxonomy" id="1365251"/>
    <lineage>
        <taxon>Bacteria</taxon>
        <taxon>Pseudomonadati</taxon>
        <taxon>Pseudomonadota</taxon>
        <taxon>Gammaproteobacteria</taxon>
        <taxon>Alteromonadales</taxon>
        <taxon>Pseudoalteromonadaceae</taxon>
        <taxon>Pseudoalteromonas</taxon>
    </lineage>
</organism>
<dbReference type="OrthoDB" id="6310930at2"/>
<comment type="caution">
    <text evidence="1">The sequence shown here is derived from an EMBL/GenBank/DDBJ whole genome shotgun (WGS) entry which is preliminary data.</text>
</comment>
<dbReference type="InterPro" id="IPR001680">
    <property type="entry name" value="WD40_rpt"/>
</dbReference>
<accession>A0A167B4F9</accession>
<dbReference type="PANTHER" id="PTHR19879:SF9">
    <property type="entry name" value="TRANSCRIPTION INITIATION FACTOR TFIID SUBUNIT 5"/>
    <property type="match status" value="1"/>
</dbReference>